<keyword evidence="2" id="KW-1185">Reference proteome</keyword>
<dbReference type="AlphaFoldDB" id="A0AAV0VNW5"/>
<comment type="caution">
    <text evidence="1">The sequence shown here is derived from an EMBL/GenBank/DDBJ whole genome shotgun (WGS) entry which is preliminary data.</text>
</comment>
<dbReference type="Proteomes" id="UP001160148">
    <property type="component" value="Unassembled WGS sequence"/>
</dbReference>
<name>A0AAV0VNW5_9HEMI</name>
<gene>
    <name evidence="1" type="ORF">MEUPH1_LOCUS2934</name>
</gene>
<protein>
    <submittedName>
        <fullName evidence="1">Uncharacterized protein</fullName>
    </submittedName>
</protein>
<organism evidence="1 2">
    <name type="scientific">Macrosiphum euphorbiae</name>
    <name type="common">potato aphid</name>
    <dbReference type="NCBI Taxonomy" id="13131"/>
    <lineage>
        <taxon>Eukaryota</taxon>
        <taxon>Metazoa</taxon>
        <taxon>Ecdysozoa</taxon>
        <taxon>Arthropoda</taxon>
        <taxon>Hexapoda</taxon>
        <taxon>Insecta</taxon>
        <taxon>Pterygota</taxon>
        <taxon>Neoptera</taxon>
        <taxon>Paraneoptera</taxon>
        <taxon>Hemiptera</taxon>
        <taxon>Sternorrhyncha</taxon>
        <taxon>Aphidomorpha</taxon>
        <taxon>Aphidoidea</taxon>
        <taxon>Aphididae</taxon>
        <taxon>Macrosiphini</taxon>
        <taxon>Macrosiphum</taxon>
    </lineage>
</organism>
<dbReference type="EMBL" id="CARXXK010000001">
    <property type="protein sequence ID" value="CAI6345984.1"/>
    <property type="molecule type" value="Genomic_DNA"/>
</dbReference>
<evidence type="ECO:0000313" key="2">
    <source>
        <dbReference type="Proteomes" id="UP001160148"/>
    </source>
</evidence>
<sequence length="146" mass="17125">MLFLNDVLQVFSFNILKVHNKKLFMVLLFFDKNNINITNKLREIKLSINPWKTPSPSSRHEEVVTTRYRIGHSRPTHLHLITKEDRPTCELCDKELTIKHIILERPKFNSSRQIIGNPPTMQQALGEENSKNIYHFFTNIGLAKLM</sequence>
<accession>A0AAV0VNW5</accession>
<reference evidence="1 2" key="1">
    <citation type="submission" date="2023-01" db="EMBL/GenBank/DDBJ databases">
        <authorList>
            <person name="Whitehead M."/>
        </authorList>
    </citation>
    <scope>NUCLEOTIDE SEQUENCE [LARGE SCALE GENOMIC DNA]</scope>
</reference>
<proteinExistence type="predicted"/>
<evidence type="ECO:0000313" key="1">
    <source>
        <dbReference type="EMBL" id="CAI6345984.1"/>
    </source>
</evidence>